<keyword evidence="3 8" id="KW-0808">Transferase</keyword>
<evidence type="ECO:0000256" key="3">
    <source>
        <dbReference type="ARBA" id="ARBA00022679"/>
    </source>
</evidence>
<reference evidence="12" key="1">
    <citation type="submission" date="2020-10" db="EMBL/GenBank/DDBJ databases">
        <authorList>
            <person name="Gilroy R."/>
        </authorList>
    </citation>
    <scope>NUCLEOTIDE SEQUENCE</scope>
    <source>
        <strain evidence="12">ChiHjej9B8-7071</strain>
    </source>
</reference>
<evidence type="ECO:0000313" key="13">
    <source>
        <dbReference type="Proteomes" id="UP000824258"/>
    </source>
</evidence>
<dbReference type="Pfam" id="PF18693">
    <property type="entry name" value="TRAM_2"/>
    <property type="match status" value="1"/>
</dbReference>
<organism evidence="12 13">
    <name type="scientific">Candidatus Avoscillospira stercoripullorum</name>
    <dbReference type="NCBI Taxonomy" id="2840709"/>
    <lineage>
        <taxon>Bacteria</taxon>
        <taxon>Bacillati</taxon>
        <taxon>Bacillota</taxon>
        <taxon>Clostridia</taxon>
        <taxon>Eubacteriales</taxon>
        <taxon>Oscillospiraceae</taxon>
        <taxon>Oscillospiraceae incertae sedis</taxon>
        <taxon>Candidatus Avoscillospira</taxon>
    </lineage>
</organism>
<dbReference type="SUPFAM" id="SSF102114">
    <property type="entry name" value="Radical SAM enzymes"/>
    <property type="match status" value="1"/>
</dbReference>
<dbReference type="GO" id="GO:0140101">
    <property type="term" value="F:catalytic activity, acting on a tRNA"/>
    <property type="evidence" value="ECO:0007669"/>
    <property type="project" value="UniProtKB-ARBA"/>
</dbReference>
<keyword evidence="7 8" id="KW-0411">Iron-sulfur</keyword>
<evidence type="ECO:0000256" key="2">
    <source>
        <dbReference type="ARBA" id="ARBA00022490"/>
    </source>
</evidence>
<dbReference type="GO" id="GO:0103039">
    <property type="term" value="F:protein methylthiotransferase activity"/>
    <property type="evidence" value="ECO:0007669"/>
    <property type="project" value="UniProtKB-EC"/>
</dbReference>
<dbReference type="PANTHER" id="PTHR43837:SF1">
    <property type="entry name" value="RIBOSOMAL PROTEIN US12 METHYLTHIOTRANSFERASE RIMO"/>
    <property type="match status" value="1"/>
</dbReference>
<dbReference type="HAMAP" id="MF_01865">
    <property type="entry name" value="MTTase_RimO"/>
    <property type="match status" value="1"/>
</dbReference>
<dbReference type="Pfam" id="PF04055">
    <property type="entry name" value="Radical_SAM"/>
    <property type="match status" value="1"/>
</dbReference>
<feature type="binding site" evidence="8">
    <location>
        <position position="162"/>
    </location>
    <ligand>
        <name>[4Fe-4S] cluster</name>
        <dbReference type="ChEBI" id="CHEBI:49883"/>
        <label>2</label>
        <note>4Fe-4S-S-AdoMet</note>
    </ligand>
</feature>
<keyword evidence="12" id="KW-0689">Ribosomal protein</keyword>
<evidence type="ECO:0000256" key="1">
    <source>
        <dbReference type="ARBA" id="ARBA00022485"/>
    </source>
</evidence>
<evidence type="ECO:0000256" key="8">
    <source>
        <dbReference type="HAMAP-Rule" id="MF_01865"/>
    </source>
</evidence>
<dbReference type="PROSITE" id="PS01278">
    <property type="entry name" value="MTTASE_RADICAL"/>
    <property type="match status" value="1"/>
</dbReference>
<feature type="domain" description="Radical SAM core" evidence="11">
    <location>
        <begin position="141"/>
        <end position="371"/>
    </location>
</feature>
<keyword evidence="5 8" id="KW-0479">Metal-binding</keyword>
<evidence type="ECO:0000259" key="11">
    <source>
        <dbReference type="PROSITE" id="PS51918"/>
    </source>
</evidence>
<dbReference type="InterPro" id="IPR002792">
    <property type="entry name" value="TRAM_dom"/>
</dbReference>
<dbReference type="NCBIfam" id="TIGR00089">
    <property type="entry name" value="MiaB/RimO family radical SAM methylthiotransferase"/>
    <property type="match status" value="1"/>
</dbReference>
<dbReference type="Gene3D" id="3.40.50.12160">
    <property type="entry name" value="Methylthiotransferase, N-terminal domain"/>
    <property type="match status" value="1"/>
</dbReference>
<keyword evidence="2 8" id="KW-0963">Cytoplasm</keyword>
<dbReference type="PANTHER" id="PTHR43837">
    <property type="entry name" value="RIBOSOMAL PROTEIN S12 METHYLTHIOTRANSFERASE RIMO"/>
    <property type="match status" value="1"/>
</dbReference>
<comment type="function">
    <text evidence="8">Catalyzes the methylthiolation of an aspartic acid residue of ribosomal protein uS12.</text>
</comment>
<dbReference type="CDD" id="cd01335">
    <property type="entry name" value="Radical_SAM"/>
    <property type="match status" value="1"/>
</dbReference>
<evidence type="ECO:0000313" key="12">
    <source>
        <dbReference type="EMBL" id="HIR09904.1"/>
    </source>
</evidence>
<dbReference type="EMBL" id="DVGD01000187">
    <property type="protein sequence ID" value="HIR09904.1"/>
    <property type="molecule type" value="Genomic_DNA"/>
</dbReference>
<feature type="binding site" evidence="8">
    <location>
        <position position="12"/>
    </location>
    <ligand>
        <name>[4Fe-4S] cluster</name>
        <dbReference type="ChEBI" id="CHEBI:49883"/>
        <label>1</label>
    </ligand>
</feature>
<comment type="catalytic activity">
    <reaction evidence="8">
        <text>L-aspartate(89)-[ribosomal protein uS12]-hydrogen + (sulfur carrier)-SH + AH2 + 2 S-adenosyl-L-methionine = 3-methylsulfanyl-L-aspartate(89)-[ribosomal protein uS12]-hydrogen + (sulfur carrier)-H + 5'-deoxyadenosine + L-methionine + A + S-adenosyl-L-homocysteine + 2 H(+)</text>
        <dbReference type="Rhea" id="RHEA:37087"/>
        <dbReference type="Rhea" id="RHEA-COMP:10460"/>
        <dbReference type="Rhea" id="RHEA-COMP:10461"/>
        <dbReference type="Rhea" id="RHEA-COMP:14737"/>
        <dbReference type="Rhea" id="RHEA-COMP:14739"/>
        <dbReference type="ChEBI" id="CHEBI:13193"/>
        <dbReference type="ChEBI" id="CHEBI:15378"/>
        <dbReference type="ChEBI" id="CHEBI:17319"/>
        <dbReference type="ChEBI" id="CHEBI:17499"/>
        <dbReference type="ChEBI" id="CHEBI:29917"/>
        <dbReference type="ChEBI" id="CHEBI:29961"/>
        <dbReference type="ChEBI" id="CHEBI:57844"/>
        <dbReference type="ChEBI" id="CHEBI:57856"/>
        <dbReference type="ChEBI" id="CHEBI:59789"/>
        <dbReference type="ChEBI" id="CHEBI:64428"/>
        <dbReference type="ChEBI" id="CHEBI:73599"/>
        <dbReference type="EC" id="2.8.4.4"/>
    </reaction>
</comment>
<dbReference type="SFLD" id="SFLDS00029">
    <property type="entry name" value="Radical_SAM"/>
    <property type="match status" value="1"/>
</dbReference>
<dbReference type="GO" id="GO:0046872">
    <property type="term" value="F:metal ion binding"/>
    <property type="evidence" value="ECO:0007669"/>
    <property type="project" value="UniProtKB-KW"/>
</dbReference>
<dbReference type="GO" id="GO:0005829">
    <property type="term" value="C:cytosol"/>
    <property type="evidence" value="ECO:0007669"/>
    <property type="project" value="TreeGrafter"/>
</dbReference>
<dbReference type="FunFam" id="3.80.30.20:FF:000001">
    <property type="entry name" value="tRNA-2-methylthio-N(6)-dimethylallyladenosine synthase 2"/>
    <property type="match status" value="1"/>
</dbReference>
<dbReference type="EC" id="2.8.4.4" evidence="8"/>
<evidence type="ECO:0000259" key="10">
    <source>
        <dbReference type="PROSITE" id="PS51449"/>
    </source>
</evidence>
<feature type="domain" description="TRAM" evidence="9">
    <location>
        <begin position="374"/>
        <end position="442"/>
    </location>
</feature>
<dbReference type="Pfam" id="PF00919">
    <property type="entry name" value="UPF0004"/>
    <property type="match status" value="1"/>
</dbReference>
<dbReference type="InterPro" id="IPR020612">
    <property type="entry name" value="Methylthiotransferase_CS"/>
</dbReference>
<dbReference type="GO" id="GO:0051539">
    <property type="term" value="F:4 iron, 4 sulfur cluster binding"/>
    <property type="evidence" value="ECO:0007669"/>
    <property type="project" value="UniProtKB-UniRule"/>
</dbReference>
<dbReference type="InterPro" id="IPR012340">
    <property type="entry name" value="NA-bd_OB-fold"/>
</dbReference>
<evidence type="ECO:0000256" key="4">
    <source>
        <dbReference type="ARBA" id="ARBA00022691"/>
    </source>
</evidence>
<dbReference type="Proteomes" id="UP000824258">
    <property type="component" value="Unassembled WGS sequence"/>
</dbReference>
<dbReference type="AlphaFoldDB" id="A0A9D1A8I9"/>
<dbReference type="InterPro" id="IPR007197">
    <property type="entry name" value="rSAM"/>
</dbReference>
<dbReference type="NCBIfam" id="TIGR01125">
    <property type="entry name" value="30S ribosomal protein S12 methylthiotransferase RimO"/>
    <property type="match status" value="1"/>
</dbReference>
<feature type="domain" description="MTTase N-terminal" evidence="10">
    <location>
        <begin position="3"/>
        <end position="119"/>
    </location>
</feature>
<dbReference type="SFLD" id="SFLDG01061">
    <property type="entry name" value="methylthiotransferase"/>
    <property type="match status" value="1"/>
</dbReference>
<dbReference type="InterPro" id="IPR006638">
    <property type="entry name" value="Elp3/MiaA/NifB-like_rSAM"/>
</dbReference>
<dbReference type="PROSITE" id="PS51918">
    <property type="entry name" value="RADICAL_SAM"/>
    <property type="match status" value="1"/>
</dbReference>
<dbReference type="GO" id="GO:0035599">
    <property type="term" value="F:aspartic acid methylthiotransferase activity"/>
    <property type="evidence" value="ECO:0007669"/>
    <property type="project" value="TreeGrafter"/>
</dbReference>
<keyword evidence="6 8" id="KW-0408">Iron</keyword>
<keyword evidence="4 8" id="KW-0949">S-adenosyl-L-methionine</keyword>
<feature type="binding site" evidence="8">
    <location>
        <position position="48"/>
    </location>
    <ligand>
        <name>[4Fe-4S] cluster</name>
        <dbReference type="ChEBI" id="CHEBI:49883"/>
        <label>1</label>
    </ligand>
</feature>
<dbReference type="Gene3D" id="3.80.30.20">
    <property type="entry name" value="tm_1862 like domain"/>
    <property type="match status" value="1"/>
</dbReference>
<dbReference type="InterPro" id="IPR013848">
    <property type="entry name" value="Methylthiotransferase_N"/>
</dbReference>
<comment type="cofactor">
    <cofactor evidence="8">
        <name>[4Fe-4S] cluster</name>
        <dbReference type="ChEBI" id="CHEBI:49883"/>
    </cofactor>
    <text evidence="8">Binds 2 [4Fe-4S] clusters. One cluster is coordinated with 3 cysteines and an exchangeable S-adenosyl-L-methionine.</text>
</comment>
<evidence type="ECO:0000256" key="6">
    <source>
        <dbReference type="ARBA" id="ARBA00023004"/>
    </source>
</evidence>
<protein>
    <recommendedName>
        <fullName evidence="8">Ribosomal protein uS12 methylthiotransferase RimO</fullName>
        <shortName evidence="8">uS12 MTTase</shortName>
        <shortName evidence="8">uS12 methylthiotransferase</shortName>
        <ecNumber evidence="8">2.8.4.4</ecNumber>
    </recommendedName>
    <alternativeName>
        <fullName evidence="8">Ribosomal protein uS12 (aspartate-C(3))-methylthiotransferase</fullName>
    </alternativeName>
    <alternativeName>
        <fullName evidence="8">Ribosome maturation factor RimO</fullName>
    </alternativeName>
</protein>
<comment type="caution">
    <text evidence="12">The sequence shown here is derived from an EMBL/GenBank/DDBJ whole genome shotgun (WGS) entry which is preliminary data.</text>
</comment>
<feature type="binding site" evidence="8">
    <location>
        <position position="159"/>
    </location>
    <ligand>
        <name>[4Fe-4S] cluster</name>
        <dbReference type="ChEBI" id="CHEBI:49883"/>
        <label>2</label>
        <note>4Fe-4S-S-AdoMet</note>
    </ligand>
</feature>
<dbReference type="PROSITE" id="PS51449">
    <property type="entry name" value="MTTASE_N"/>
    <property type="match status" value="1"/>
</dbReference>
<evidence type="ECO:0000259" key="9">
    <source>
        <dbReference type="PROSITE" id="PS50926"/>
    </source>
</evidence>
<feature type="binding site" evidence="8">
    <location>
        <position position="155"/>
    </location>
    <ligand>
        <name>[4Fe-4S] cluster</name>
        <dbReference type="ChEBI" id="CHEBI:49883"/>
        <label>2</label>
        <note>4Fe-4S-S-AdoMet</note>
    </ligand>
</feature>
<dbReference type="SMART" id="SM00729">
    <property type="entry name" value="Elp3"/>
    <property type="match status" value="1"/>
</dbReference>
<comment type="subcellular location">
    <subcellularLocation>
        <location evidence="8">Cytoplasm</location>
    </subcellularLocation>
</comment>
<dbReference type="Gene3D" id="2.40.50.140">
    <property type="entry name" value="Nucleic acid-binding proteins"/>
    <property type="match status" value="1"/>
</dbReference>
<evidence type="ECO:0000256" key="5">
    <source>
        <dbReference type="ARBA" id="ARBA00022723"/>
    </source>
</evidence>
<proteinExistence type="inferred from homology"/>
<evidence type="ECO:0000256" key="7">
    <source>
        <dbReference type="ARBA" id="ARBA00023014"/>
    </source>
</evidence>
<feature type="binding site" evidence="8">
    <location>
        <position position="82"/>
    </location>
    <ligand>
        <name>[4Fe-4S] cluster</name>
        <dbReference type="ChEBI" id="CHEBI:49883"/>
        <label>1</label>
    </ligand>
</feature>
<dbReference type="SFLD" id="SFLDF00274">
    <property type="entry name" value="ribosomal_protein_S12_methylth"/>
    <property type="match status" value="1"/>
</dbReference>
<sequence length="444" mass="49357">MREKIGMVSLGCAKNQVNAEQMLYLLKEAGFEISGDPAGCDLAIVNTCGFIESAKAEAIDHILALGQLKAAGQLGKILVTGCLSQRYQDEILTEMPEVDGVLGTGSYGEIVSAVEKTLAGQTVKSFGDIDAPLDETPRVLTSPDYYAYLKIAEGCDNHCSYCIIPALRGRYRSRELDDVLYEARTLAADGVKELIVVAQDISRYGLDLPGHTHLLPQLLRELCKIDGIHWVRLHYLYPDETTDEMIDVIASEPKIVKYLDIPIQHVNDEILKKMNRRGDKAFLTALFEKLRARIPGLVLRTSLIAGLPGEGEAEFEELCDWLRQMKLERVGAFAFSPEEGTVAAMMEYPPTEVAQARAEKIAEIQSRIMDEYYEGLMGKTLEVLCEGYDEEEEAYFGRTYADSPDIDGKVWFAAERTIHPGEFVMVTMTDVYDGDLIGEVEEEA</sequence>
<reference evidence="12" key="2">
    <citation type="journal article" date="2021" name="PeerJ">
        <title>Extensive microbial diversity within the chicken gut microbiome revealed by metagenomics and culture.</title>
        <authorList>
            <person name="Gilroy R."/>
            <person name="Ravi A."/>
            <person name="Getino M."/>
            <person name="Pursley I."/>
            <person name="Horton D.L."/>
            <person name="Alikhan N.F."/>
            <person name="Baker D."/>
            <person name="Gharbi K."/>
            <person name="Hall N."/>
            <person name="Watson M."/>
            <person name="Adriaenssens E.M."/>
            <person name="Foster-Nyarko E."/>
            <person name="Jarju S."/>
            <person name="Secka A."/>
            <person name="Antonio M."/>
            <person name="Oren A."/>
            <person name="Chaudhuri R.R."/>
            <person name="La Ragione R."/>
            <person name="Hildebrand F."/>
            <person name="Pallen M.J."/>
        </authorList>
    </citation>
    <scope>NUCLEOTIDE SEQUENCE</scope>
    <source>
        <strain evidence="12">ChiHjej9B8-7071</strain>
    </source>
</reference>
<name>A0A9D1A8I9_9FIRM</name>
<keyword evidence="12" id="KW-0687">Ribonucleoprotein</keyword>
<dbReference type="InterPro" id="IPR023404">
    <property type="entry name" value="rSAM_horseshoe"/>
</dbReference>
<dbReference type="SFLD" id="SFLDG01082">
    <property type="entry name" value="B12-binding_domain_containing"/>
    <property type="match status" value="1"/>
</dbReference>
<dbReference type="InterPro" id="IPR005840">
    <property type="entry name" value="Ribosomal_uS12_MeSTrfase_RimO"/>
</dbReference>
<comment type="similarity">
    <text evidence="8">Belongs to the methylthiotransferase family. RimO subfamily.</text>
</comment>
<dbReference type="InterPro" id="IPR058240">
    <property type="entry name" value="rSAM_sf"/>
</dbReference>
<dbReference type="PROSITE" id="PS50926">
    <property type="entry name" value="TRAM"/>
    <property type="match status" value="1"/>
</dbReference>
<dbReference type="InterPro" id="IPR005839">
    <property type="entry name" value="Methylthiotransferase"/>
</dbReference>
<accession>A0A9D1A8I9</accession>
<dbReference type="GO" id="GO:0035600">
    <property type="term" value="P:tRNA methylthiolation"/>
    <property type="evidence" value="ECO:0007669"/>
    <property type="project" value="UniProtKB-ARBA"/>
</dbReference>
<dbReference type="InterPro" id="IPR038135">
    <property type="entry name" value="Methylthiotransferase_N_sf"/>
</dbReference>
<keyword evidence="1 8" id="KW-0004">4Fe-4S</keyword>
<gene>
    <name evidence="8 12" type="primary">rimO</name>
    <name evidence="12" type="ORF">IAA70_05840</name>
</gene>
<dbReference type="GO" id="GO:0005840">
    <property type="term" value="C:ribosome"/>
    <property type="evidence" value="ECO:0007669"/>
    <property type="project" value="UniProtKB-KW"/>
</dbReference>